<keyword evidence="3" id="KW-0328">Glycosyltransferase</keyword>
<dbReference type="PANTHER" id="PTHR43179:SF12">
    <property type="entry name" value="GALACTOFURANOSYLTRANSFERASE GLFT2"/>
    <property type="match status" value="1"/>
</dbReference>
<feature type="compositionally biased region" description="Basic and acidic residues" evidence="5">
    <location>
        <begin position="290"/>
        <end position="304"/>
    </location>
</feature>
<feature type="region of interest" description="Disordered" evidence="5">
    <location>
        <begin position="266"/>
        <end position="304"/>
    </location>
</feature>
<dbReference type="AlphaFoldDB" id="A0A7J5UTN5"/>
<evidence type="ECO:0000256" key="1">
    <source>
        <dbReference type="ARBA" id="ARBA00004776"/>
    </source>
</evidence>
<evidence type="ECO:0000313" key="7">
    <source>
        <dbReference type="EMBL" id="KAE8765655.1"/>
    </source>
</evidence>
<dbReference type="PANTHER" id="PTHR43179">
    <property type="entry name" value="RHAMNOSYLTRANSFERASE WBBL"/>
    <property type="match status" value="1"/>
</dbReference>
<evidence type="ECO:0000259" key="6">
    <source>
        <dbReference type="Pfam" id="PF00535"/>
    </source>
</evidence>
<name>A0A7J5UTN5_9MICO</name>
<dbReference type="SUPFAM" id="SSF53448">
    <property type="entry name" value="Nucleotide-diphospho-sugar transferases"/>
    <property type="match status" value="1"/>
</dbReference>
<evidence type="ECO:0000256" key="5">
    <source>
        <dbReference type="SAM" id="MobiDB-lite"/>
    </source>
</evidence>
<evidence type="ECO:0000313" key="8">
    <source>
        <dbReference type="Proteomes" id="UP000451860"/>
    </source>
</evidence>
<evidence type="ECO:0000256" key="2">
    <source>
        <dbReference type="ARBA" id="ARBA00006739"/>
    </source>
</evidence>
<comment type="similarity">
    <text evidence="2">Belongs to the glycosyltransferase 2 family.</text>
</comment>
<evidence type="ECO:0000256" key="4">
    <source>
        <dbReference type="ARBA" id="ARBA00022679"/>
    </source>
</evidence>
<feature type="domain" description="Glycosyltransferase 2-like" evidence="6">
    <location>
        <begin position="3"/>
        <end position="138"/>
    </location>
</feature>
<dbReference type="Proteomes" id="UP000451860">
    <property type="component" value="Unassembled WGS sequence"/>
</dbReference>
<proteinExistence type="inferred from homology"/>
<reference evidence="7 8" key="1">
    <citation type="submission" date="2019-10" db="EMBL/GenBank/DDBJ databases">
        <title>Georgenia wutianyii sp. nov. and Georgenia yuyongxinii sp. nov. isolated from plateau pika (Ochotona curzoniae) in the Qinghai-Tibet plateau of China.</title>
        <authorList>
            <person name="Tian Z."/>
        </authorList>
    </citation>
    <scope>NUCLEOTIDE SEQUENCE [LARGE SCALE GENOMIC DNA]</scope>
    <source>
        <strain evidence="7 8">DSM 21501</strain>
    </source>
</reference>
<keyword evidence="4 7" id="KW-0808">Transferase</keyword>
<dbReference type="OrthoDB" id="9787979at2"/>
<dbReference type="InterPro" id="IPR001173">
    <property type="entry name" value="Glyco_trans_2-like"/>
</dbReference>
<organism evidence="7 8">
    <name type="scientific">Georgenia thermotolerans</name>
    <dbReference type="NCBI Taxonomy" id="527326"/>
    <lineage>
        <taxon>Bacteria</taxon>
        <taxon>Bacillati</taxon>
        <taxon>Actinomycetota</taxon>
        <taxon>Actinomycetes</taxon>
        <taxon>Micrococcales</taxon>
        <taxon>Bogoriellaceae</taxon>
        <taxon>Georgenia</taxon>
    </lineage>
</organism>
<dbReference type="GO" id="GO:0016757">
    <property type="term" value="F:glycosyltransferase activity"/>
    <property type="evidence" value="ECO:0007669"/>
    <property type="project" value="UniProtKB-KW"/>
</dbReference>
<keyword evidence="8" id="KW-1185">Reference proteome</keyword>
<gene>
    <name evidence="7" type="ORF">GB883_03085</name>
</gene>
<dbReference type="Pfam" id="PF00535">
    <property type="entry name" value="Glycos_transf_2"/>
    <property type="match status" value="1"/>
</dbReference>
<sequence>MDVLIPTAGRAGELAVTLAGLAAQDDPPFRVVVSDQSDDGAALTAPAVTAMARVLRAQGRPVEVLRHVPRRGMAEQRQFLLDRATAAEVLFLDDDVWLEPGMLARLHDALGRLGCGFVGAAVQGLSYLDDDRPHERTVFEPWVGPVRPERIRRGTEGYARWPLHNAANLTHLAGELDLAEGEWVAYKVAWVGGCVLLRREALLECGGFGFWPRLPEEHAGEDVAAQWRVMERFGGAGILPSGAVHLEAPTTVPRREVDAVEVVLADGSAGVEEPDGGSSEPDGVVLADEAGDRPDSRLAADGRS</sequence>
<dbReference type="Gene3D" id="3.90.550.10">
    <property type="entry name" value="Spore Coat Polysaccharide Biosynthesis Protein SpsA, Chain A"/>
    <property type="match status" value="1"/>
</dbReference>
<dbReference type="InterPro" id="IPR029044">
    <property type="entry name" value="Nucleotide-diphossugar_trans"/>
</dbReference>
<protein>
    <submittedName>
        <fullName evidence="7">Glycosyltransferase</fullName>
    </submittedName>
</protein>
<dbReference type="EMBL" id="WHJE01000007">
    <property type="protein sequence ID" value="KAE8765655.1"/>
    <property type="molecule type" value="Genomic_DNA"/>
</dbReference>
<evidence type="ECO:0000256" key="3">
    <source>
        <dbReference type="ARBA" id="ARBA00022676"/>
    </source>
</evidence>
<comment type="pathway">
    <text evidence="1">Cell wall biogenesis; cell wall polysaccharide biosynthesis.</text>
</comment>
<comment type="caution">
    <text evidence="7">The sequence shown here is derived from an EMBL/GenBank/DDBJ whole genome shotgun (WGS) entry which is preliminary data.</text>
</comment>
<accession>A0A7J5UTN5</accession>
<dbReference type="CDD" id="cd00761">
    <property type="entry name" value="Glyco_tranf_GTA_type"/>
    <property type="match status" value="1"/>
</dbReference>